<dbReference type="EMBL" id="ML739036">
    <property type="protein sequence ID" value="KAE8356693.1"/>
    <property type="molecule type" value="Genomic_DNA"/>
</dbReference>
<proteinExistence type="inferred from homology"/>
<evidence type="ECO:0000256" key="2">
    <source>
        <dbReference type="ARBA" id="ARBA00022487"/>
    </source>
</evidence>
<dbReference type="GO" id="GO:0016042">
    <property type="term" value="P:lipid catabolic process"/>
    <property type="evidence" value="ECO:0007669"/>
    <property type="project" value="InterPro"/>
</dbReference>
<dbReference type="CDD" id="cd00519">
    <property type="entry name" value="Lipase_3"/>
    <property type="match status" value="1"/>
</dbReference>
<evidence type="ECO:0000256" key="6">
    <source>
        <dbReference type="ARBA" id="ARBA00034075"/>
    </source>
</evidence>
<name>A0A5N6ZHM0_9EURO</name>
<evidence type="ECO:0000313" key="12">
    <source>
        <dbReference type="Proteomes" id="UP000327118"/>
    </source>
</evidence>
<accession>A0A5N6ZHM0</accession>
<dbReference type="PANTHER" id="PTHR46640:SF1">
    <property type="entry name" value="FUNGAL LIPASE-LIKE DOMAIN-CONTAINING PROTEIN-RELATED"/>
    <property type="match status" value="1"/>
</dbReference>
<organism evidence="11 12">
    <name type="scientific">Aspergillus coremiiformis</name>
    <dbReference type="NCBI Taxonomy" id="138285"/>
    <lineage>
        <taxon>Eukaryota</taxon>
        <taxon>Fungi</taxon>
        <taxon>Dikarya</taxon>
        <taxon>Ascomycota</taxon>
        <taxon>Pezizomycotina</taxon>
        <taxon>Eurotiomycetes</taxon>
        <taxon>Eurotiomycetidae</taxon>
        <taxon>Eurotiales</taxon>
        <taxon>Aspergillaceae</taxon>
        <taxon>Aspergillus</taxon>
        <taxon>Aspergillus subgen. Circumdati</taxon>
    </lineage>
</organism>
<keyword evidence="3" id="KW-0624">Polysaccharide degradation</keyword>
<comment type="similarity">
    <text evidence="7">Belongs to the AB hydrolase superfamily. FaeA family.</text>
</comment>
<dbReference type="EC" id="3.1.1.73" evidence="1"/>
<gene>
    <name evidence="11" type="ORF">BDV28DRAFT_145017</name>
</gene>
<evidence type="ECO:0000313" key="11">
    <source>
        <dbReference type="EMBL" id="KAE8356693.1"/>
    </source>
</evidence>
<dbReference type="Proteomes" id="UP000327118">
    <property type="component" value="Unassembled WGS sequence"/>
</dbReference>
<keyword evidence="4" id="KW-0732">Signal</keyword>
<feature type="domain" description="Mono-/di-acylglycerol lipase N-terminal" evidence="10">
    <location>
        <begin position="3"/>
        <end position="70"/>
    </location>
</feature>
<dbReference type="InterPro" id="IPR051299">
    <property type="entry name" value="AB_hydrolase_lip/est"/>
</dbReference>
<evidence type="ECO:0000256" key="3">
    <source>
        <dbReference type="ARBA" id="ARBA00022651"/>
    </source>
</evidence>
<evidence type="ECO:0000256" key="7">
    <source>
        <dbReference type="ARBA" id="ARBA00037991"/>
    </source>
</evidence>
<dbReference type="Pfam" id="PF03893">
    <property type="entry name" value="Lipase3_N"/>
    <property type="match status" value="1"/>
</dbReference>
<keyword evidence="3" id="KW-0858">Xylan degradation</keyword>
<comment type="catalytic activity">
    <reaction evidence="6">
        <text>feruloyl-polysaccharide + H2O = ferulate + polysaccharide.</text>
        <dbReference type="EC" id="3.1.1.73"/>
    </reaction>
</comment>
<evidence type="ECO:0000259" key="10">
    <source>
        <dbReference type="Pfam" id="PF03893"/>
    </source>
</evidence>
<sequence>MACAGLSIAAPVSLAQIKPREVSSEFLNQITLYAQYAAATYVTENTNSPNSKITCPAGNCPLVEAADTTTLTEFEYIEEFGDVAGFLAVDRTNEEIVLSFRGTASVETWIANLNFEQTQVNDICDGCEAHAGFMRSWGSVANVTMDSVQNAMQTNPGFKLIVTGHSFGGAMATIAATVLRQSGYVLDMFSYGAPRLGNMAFAEYVSAQGSNFRVTHTNDMVPRVPPRMLGYRQTSPEYWITTGDNTPVGTADIVMINEADSDQGNTGQTIQSVMAHRWYTGCMFLC</sequence>
<dbReference type="Gene3D" id="3.40.50.1820">
    <property type="entry name" value="alpha/beta hydrolase"/>
    <property type="match status" value="1"/>
</dbReference>
<dbReference type="GO" id="GO:0045493">
    <property type="term" value="P:xylan catabolic process"/>
    <property type="evidence" value="ECO:0007669"/>
    <property type="project" value="UniProtKB-KW"/>
</dbReference>
<evidence type="ECO:0000256" key="8">
    <source>
        <dbReference type="ARBA" id="ARBA00041313"/>
    </source>
</evidence>
<evidence type="ECO:0000256" key="5">
    <source>
        <dbReference type="ARBA" id="ARBA00022801"/>
    </source>
</evidence>
<dbReference type="OrthoDB" id="426718at2759"/>
<dbReference type="InterPro" id="IPR002921">
    <property type="entry name" value="Fungal_lipase-type"/>
</dbReference>
<reference evidence="12" key="1">
    <citation type="submission" date="2019-04" db="EMBL/GenBank/DDBJ databases">
        <title>Friends and foes A comparative genomics studyof 23 Aspergillus species from section Flavi.</title>
        <authorList>
            <consortium name="DOE Joint Genome Institute"/>
            <person name="Kjaerbolling I."/>
            <person name="Vesth T."/>
            <person name="Frisvad J.C."/>
            <person name="Nybo J.L."/>
            <person name="Theobald S."/>
            <person name="Kildgaard S."/>
            <person name="Isbrandt T."/>
            <person name="Kuo A."/>
            <person name="Sato A."/>
            <person name="Lyhne E.K."/>
            <person name="Kogle M.E."/>
            <person name="Wiebenga A."/>
            <person name="Kun R.S."/>
            <person name="Lubbers R.J."/>
            <person name="Makela M.R."/>
            <person name="Barry K."/>
            <person name="Chovatia M."/>
            <person name="Clum A."/>
            <person name="Daum C."/>
            <person name="Haridas S."/>
            <person name="He G."/>
            <person name="LaButti K."/>
            <person name="Lipzen A."/>
            <person name="Mondo S."/>
            <person name="Riley R."/>
            <person name="Salamov A."/>
            <person name="Simmons B.A."/>
            <person name="Magnuson J.K."/>
            <person name="Henrissat B."/>
            <person name="Mortensen U.H."/>
            <person name="Larsen T.O."/>
            <person name="Devries R.P."/>
            <person name="Grigoriev I.V."/>
            <person name="Machida M."/>
            <person name="Baker S.E."/>
            <person name="Andersen M.R."/>
        </authorList>
    </citation>
    <scope>NUCLEOTIDE SEQUENCE [LARGE SCALE GENOMIC DNA]</scope>
    <source>
        <strain evidence="12">CBS 553.77</strain>
    </source>
</reference>
<dbReference type="Pfam" id="PF01764">
    <property type="entry name" value="Lipase_3"/>
    <property type="match status" value="1"/>
</dbReference>
<keyword evidence="2" id="KW-0719">Serine esterase</keyword>
<dbReference type="AlphaFoldDB" id="A0A5N6ZHM0"/>
<feature type="domain" description="Fungal lipase-type" evidence="9">
    <location>
        <begin position="97"/>
        <end position="227"/>
    </location>
</feature>
<keyword evidence="5 11" id="KW-0378">Hydrolase</keyword>
<dbReference type="InterPro" id="IPR005592">
    <property type="entry name" value="Mono/diacylglycerol_lipase_N"/>
</dbReference>
<evidence type="ECO:0000256" key="4">
    <source>
        <dbReference type="ARBA" id="ARBA00022729"/>
    </source>
</evidence>
<keyword evidence="3" id="KW-0119">Carbohydrate metabolism</keyword>
<dbReference type="InterPro" id="IPR029058">
    <property type="entry name" value="AB_hydrolase_fold"/>
</dbReference>
<dbReference type="SUPFAM" id="SSF53474">
    <property type="entry name" value="alpha/beta-Hydrolases"/>
    <property type="match status" value="1"/>
</dbReference>
<keyword evidence="12" id="KW-1185">Reference proteome</keyword>
<evidence type="ECO:0000256" key="1">
    <source>
        <dbReference type="ARBA" id="ARBA00013091"/>
    </source>
</evidence>
<evidence type="ECO:0000259" key="9">
    <source>
        <dbReference type="Pfam" id="PF01764"/>
    </source>
</evidence>
<protein>
    <recommendedName>
        <fullName evidence="1">feruloyl esterase</fullName>
        <ecNumber evidence="1">3.1.1.73</ecNumber>
    </recommendedName>
    <alternativeName>
        <fullName evidence="8">Ferulic acid esterase A</fullName>
    </alternativeName>
</protein>
<dbReference type="PANTHER" id="PTHR46640">
    <property type="entry name" value="TRIACYLGLYCEROL LIPASE, PUTATIVE (AFU_ORTHOLOGUE AFUA_6G06510)-RELATED"/>
    <property type="match status" value="1"/>
</dbReference>
<dbReference type="GO" id="GO:0030600">
    <property type="term" value="F:feruloyl esterase activity"/>
    <property type="evidence" value="ECO:0007669"/>
    <property type="project" value="UniProtKB-EC"/>
</dbReference>